<dbReference type="Pfam" id="PF05193">
    <property type="entry name" value="Peptidase_M16_C"/>
    <property type="match status" value="1"/>
</dbReference>
<evidence type="ECO:0000313" key="3">
    <source>
        <dbReference type="EMBL" id="VAW42779.1"/>
    </source>
</evidence>
<evidence type="ECO:0000259" key="2">
    <source>
        <dbReference type="Pfam" id="PF05193"/>
    </source>
</evidence>
<feature type="domain" description="Peptidase M16 N-terminal" evidence="1">
    <location>
        <begin position="26"/>
        <end position="165"/>
    </location>
</feature>
<dbReference type="InterPro" id="IPR007863">
    <property type="entry name" value="Peptidase_M16_C"/>
</dbReference>
<evidence type="ECO:0000259" key="1">
    <source>
        <dbReference type="Pfam" id="PF00675"/>
    </source>
</evidence>
<feature type="domain" description="Peptidase M16 C-terminal" evidence="2">
    <location>
        <begin position="177"/>
        <end position="353"/>
    </location>
</feature>
<dbReference type="InterPro" id="IPR050361">
    <property type="entry name" value="MPP/UQCRC_Complex"/>
</dbReference>
<dbReference type="Pfam" id="PF00675">
    <property type="entry name" value="Peptidase_M16"/>
    <property type="match status" value="1"/>
</dbReference>
<dbReference type="Gene3D" id="3.30.830.10">
    <property type="entry name" value="Metalloenzyme, LuxS/M16 peptidase-like"/>
    <property type="match status" value="2"/>
</dbReference>
<organism evidence="3">
    <name type="scientific">hydrothermal vent metagenome</name>
    <dbReference type="NCBI Taxonomy" id="652676"/>
    <lineage>
        <taxon>unclassified sequences</taxon>
        <taxon>metagenomes</taxon>
        <taxon>ecological metagenomes</taxon>
    </lineage>
</organism>
<dbReference type="InterPro" id="IPR011249">
    <property type="entry name" value="Metalloenz_LuxS/M16"/>
</dbReference>
<dbReference type="EMBL" id="UOEU01000953">
    <property type="protein sequence ID" value="VAW42779.1"/>
    <property type="molecule type" value="Genomic_DNA"/>
</dbReference>
<protein>
    <recommendedName>
        <fullName evidence="4">Insulinase family protein</fullName>
    </recommendedName>
</protein>
<dbReference type="PANTHER" id="PTHR11851:SF224">
    <property type="entry name" value="PROCESSING PROTEASE"/>
    <property type="match status" value="1"/>
</dbReference>
<dbReference type="GO" id="GO:0046872">
    <property type="term" value="F:metal ion binding"/>
    <property type="evidence" value="ECO:0007669"/>
    <property type="project" value="InterPro"/>
</dbReference>
<dbReference type="InterPro" id="IPR011765">
    <property type="entry name" value="Pept_M16_N"/>
</dbReference>
<dbReference type="AlphaFoldDB" id="A0A3B0W0I8"/>
<proteinExistence type="predicted"/>
<evidence type="ECO:0008006" key="4">
    <source>
        <dbReference type="Google" id="ProtNLM"/>
    </source>
</evidence>
<accession>A0A3B0W0I8</accession>
<name>A0A3B0W0I8_9ZZZZ</name>
<gene>
    <name evidence="3" type="ORF">MNBD_CHLOROFLEXI01-4217</name>
</gene>
<dbReference type="SUPFAM" id="SSF63411">
    <property type="entry name" value="LuxS/MPP-like metallohydrolase"/>
    <property type="match status" value="2"/>
</dbReference>
<dbReference type="PANTHER" id="PTHR11851">
    <property type="entry name" value="METALLOPROTEASE"/>
    <property type="match status" value="1"/>
</dbReference>
<sequence length="422" mass="45482">MTHSPNYPSSATIHREQLPNGITVLVYERPGSQSVVIEGYLRAGALAETAVNSGLASYTAVSLLRGSQNHSFDQIYESLESVGAEIAFSSGYHLTSLSAQCLTEDADLILALLADMLRQPTFPESELAQLKGQIITGLQMRTNNTQQMASLTFRELIYPNHPYGRSSNGSLQTVPTLTPADVQQFHASHYGPKGMVICVVGALPPVQAVAKVKQLFGDWQNEAQRPLPDLPELEMINGRHHIHHPMPDKHQSDIILGRPGPTRAAPDYMAASLMNTVLGVFGMMGRIGKTVREAQGLAYYAYSSLQGGLGPGAWLAAAGVAPDKVEPAISSILDEITRIQNEPVPANELADSQAYRIGSMPVGLETNGGLAGVITDMELYEWGLDYLHQYPDLIQAVTPDQLQTAAQKYLSTENLGIAVAGP</sequence>
<reference evidence="3" key="1">
    <citation type="submission" date="2018-06" db="EMBL/GenBank/DDBJ databases">
        <authorList>
            <person name="Zhirakovskaya E."/>
        </authorList>
    </citation>
    <scope>NUCLEOTIDE SEQUENCE</scope>
</reference>